<dbReference type="GO" id="GO:0001228">
    <property type="term" value="F:DNA-binding transcription activator activity, RNA polymerase II-specific"/>
    <property type="evidence" value="ECO:0007669"/>
    <property type="project" value="TreeGrafter"/>
</dbReference>
<evidence type="ECO:0000256" key="8">
    <source>
        <dbReference type="SAM" id="MobiDB-lite"/>
    </source>
</evidence>
<feature type="compositionally biased region" description="Basic and acidic residues" evidence="8">
    <location>
        <begin position="513"/>
        <end position="522"/>
    </location>
</feature>
<keyword evidence="3" id="KW-0677">Repeat</keyword>
<feature type="compositionally biased region" description="Polar residues" evidence="8">
    <location>
        <begin position="1520"/>
        <end position="1530"/>
    </location>
</feature>
<feature type="compositionally biased region" description="Polar residues" evidence="8">
    <location>
        <begin position="1850"/>
        <end position="1861"/>
    </location>
</feature>
<keyword evidence="2" id="KW-0479">Metal-binding</keyword>
<feature type="compositionally biased region" description="Acidic residues" evidence="8">
    <location>
        <begin position="478"/>
        <end position="501"/>
    </location>
</feature>
<dbReference type="GO" id="GO:0005634">
    <property type="term" value="C:nucleus"/>
    <property type="evidence" value="ECO:0007669"/>
    <property type="project" value="UniProtKB-SubCell"/>
</dbReference>
<organism evidence="10 11">
    <name type="scientific">Owenia fusiformis</name>
    <name type="common">Polychaete worm</name>
    <dbReference type="NCBI Taxonomy" id="6347"/>
    <lineage>
        <taxon>Eukaryota</taxon>
        <taxon>Metazoa</taxon>
        <taxon>Spiralia</taxon>
        <taxon>Lophotrochozoa</taxon>
        <taxon>Annelida</taxon>
        <taxon>Polychaeta</taxon>
        <taxon>Sedentaria</taxon>
        <taxon>Canalipalpata</taxon>
        <taxon>Sabellida</taxon>
        <taxon>Oweniida</taxon>
        <taxon>Oweniidae</taxon>
        <taxon>Owenia</taxon>
    </lineage>
</organism>
<evidence type="ECO:0000256" key="2">
    <source>
        <dbReference type="ARBA" id="ARBA00022723"/>
    </source>
</evidence>
<evidence type="ECO:0000256" key="3">
    <source>
        <dbReference type="ARBA" id="ARBA00022737"/>
    </source>
</evidence>
<feature type="region of interest" description="Disordered" evidence="8">
    <location>
        <begin position="410"/>
        <end position="434"/>
    </location>
</feature>
<dbReference type="EMBL" id="CAIIXF020000001">
    <property type="protein sequence ID" value="CAH1772352.1"/>
    <property type="molecule type" value="Genomic_DNA"/>
</dbReference>
<evidence type="ECO:0000256" key="4">
    <source>
        <dbReference type="ARBA" id="ARBA00022771"/>
    </source>
</evidence>
<protein>
    <recommendedName>
        <fullName evidence="9">C2H2-type domain-containing protein</fullName>
    </recommendedName>
</protein>
<feature type="region of interest" description="Disordered" evidence="8">
    <location>
        <begin position="473"/>
        <end position="555"/>
    </location>
</feature>
<keyword evidence="11" id="KW-1185">Reference proteome</keyword>
<evidence type="ECO:0000256" key="5">
    <source>
        <dbReference type="ARBA" id="ARBA00022833"/>
    </source>
</evidence>
<dbReference type="Proteomes" id="UP000749559">
    <property type="component" value="Unassembled WGS sequence"/>
</dbReference>
<keyword evidence="5" id="KW-0862">Zinc</keyword>
<feature type="region of interest" description="Disordered" evidence="8">
    <location>
        <begin position="2170"/>
        <end position="2205"/>
    </location>
</feature>
<feature type="compositionally biased region" description="Acidic residues" evidence="8">
    <location>
        <begin position="2196"/>
        <end position="2205"/>
    </location>
</feature>
<accession>A0A8S4MUJ0</accession>
<evidence type="ECO:0000256" key="6">
    <source>
        <dbReference type="ARBA" id="ARBA00023242"/>
    </source>
</evidence>
<evidence type="ECO:0000259" key="9">
    <source>
        <dbReference type="PROSITE" id="PS50157"/>
    </source>
</evidence>
<evidence type="ECO:0000256" key="7">
    <source>
        <dbReference type="PROSITE-ProRule" id="PRU00042"/>
    </source>
</evidence>
<feature type="region of interest" description="Disordered" evidence="8">
    <location>
        <begin position="1838"/>
        <end position="1861"/>
    </location>
</feature>
<dbReference type="InterPro" id="IPR013087">
    <property type="entry name" value="Znf_C2H2_type"/>
</dbReference>
<feature type="compositionally biased region" description="Low complexity" evidence="8">
    <location>
        <begin position="2058"/>
        <end position="2070"/>
    </location>
</feature>
<name>A0A8S4MUJ0_OWEFU</name>
<dbReference type="SMART" id="SM00355">
    <property type="entry name" value="ZnF_C2H2"/>
    <property type="match status" value="11"/>
</dbReference>
<dbReference type="GO" id="GO:0000978">
    <property type="term" value="F:RNA polymerase II cis-regulatory region sequence-specific DNA binding"/>
    <property type="evidence" value="ECO:0007669"/>
    <property type="project" value="TreeGrafter"/>
</dbReference>
<dbReference type="GO" id="GO:0008270">
    <property type="term" value="F:zinc ion binding"/>
    <property type="evidence" value="ECO:0007669"/>
    <property type="project" value="UniProtKB-KW"/>
</dbReference>
<proteinExistence type="predicted"/>
<feature type="compositionally biased region" description="Basic residues" evidence="8">
    <location>
        <begin position="534"/>
        <end position="549"/>
    </location>
</feature>
<comment type="caution">
    <text evidence="10">The sequence shown here is derived from an EMBL/GenBank/DDBJ whole genome shotgun (WGS) entry which is preliminary data.</text>
</comment>
<gene>
    <name evidence="10" type="ORF">OFUS_LOCUS125</name>
</gene>
<dbReference type="PANTHER" id="PTHR24376">
    <property type="entry name" value="ZINC FINGER PROTEIN"/>
    <property type="match status" value="1"/>
</dbReference>
<feature type="compositionally biased region" description="Polar residues" evidence="8">
    <location>
        <begin position="415"/>
        <end position="434"/>
    </location>
</feature>
<feature type="region of interest" description="Disordered" evidence="8">
    <location>
        <begin position="1494"/>
        <end position="1530"/>
    </location>
</feature>
<keyword evidence="4 7" id="KW-0863">Zinc-finger</keyword>
<feature type="domain" description="C2H2-type" evidence="9">
    <location>
        <begin position="1603"/>
        <end position="1630"/>
    </location>
</feature>
<sequence>MAKQCARDPGLDGIIQKGNICHTCGKGESGVLNSNNSCQSCVSVTKNHSCIFCPIVLTPKVVNDVASVNFATLKSMNGELKCSSRCNSTEIFTNQKDWEQHVVSCVHAITDNLKLFHNGGTDGIVDCANADKINLNQVDANDDNTAPRTKSRNSIDQDVNRNQIFYNGPTIKCACKLLFANMTSFYNHRVDCTGKYGKLSPTLRKTHYIYECECSAKFVNILQVHRHMEMCEGPLCVVSPSDTMEDNKNEICYAAVKAEPDEVVIKKEIDENDSEELSFKLNIPDLPNERVKRSSQIFDAKTNAPVLPVDETRYNVTRGILGAKKDKEPSKEGLKHKYKILPQVAREKTCGPRTLTAKDNTPLKHTMFSDIQKTPCGPRFKPTEAICKPSMEDHSIKLTTCPSLPHAALKRATDKSSPSNYNIKQNTEDSTNTKMVNEKAKINENEERFKCECGKSFGRITTFKSHQKFGCRRLGDMNDTENDDNETITEDNVTNEDEDPDYNYSSDTADSDDLIKPGQADDIRDDPDFEISKVSRKRSPNKASSRNKKPRLDGKSNDVVIVDDLMDENACEEMLNVVNTALSVTDHELELISQRESANIKWIDCRFCNRKFTEPHHVLSHEGRCGSLHGKTGETVFCCHCSKTRVYPTPRLLAEHEKDCWIFRNVAVLDYNANPLRLKCMLCKTVFLDEFVHKHWANCKMRTKHVQDNKMYPCKFCGYIYYNPLCLGHHQMQCKEGNLYGGNDNKQSSRVKCQHCNRIFFKQQLKKHMKRCELQHSPNSQLGQSKPLSLQSKVNTSESVTPGSQTVAALVVKGNINGPITLQLPKMGPITNDTVKILQISASTGNTNPQINVVGKSEVMPLVNNISSSILGQQSTTSRVISSLPKTNSAHTKRVTPTMIIPKPADGTSTSTDAARKTSTVSLIQKKHAQPKGNLDMKGDNDVEVVDGNLHLCIGCGKSFPQQAFLEHQKSSCVPASKVVGCRVCMTLFLPSKENAYNKHCVVCSLDTDGLVVCTRCGDAFPSQKELDEHEVGCLETPRYECFLCERLLRTQKHLEEHTVECSTDQMKCQLCAFQLVNAYQWLHHEDDCVASVFHVICMYCKQTFKSKEMAKKHLDNCDKKSVQKSRSQIQVTCEGKNRLKYIKGKLYTKCESSNCTTEHYIKTTEAKLLPNIDKCISCLGETWPCLFCGNGITSGKYSNVKPDGSVGLRCINCYFVKPYSKLRQHHCSCLKEHAKKRCRGCAIQFDVKNGKKPFMHHEIECQSKLDGKLHTCFECFTVFQHKCELDAHKLQCEKDKSVSCKHCLFPCKNKRFKEVHERLCYANHSVKTEKDDEMEKSKDKFIHVGEFAWGKKIPDNEVCLLSEDEGKDLLMKFKISAPESYSKCFSEIQNDEEDDFEAKLKAMGEAVENIDEQMMPSNKVSESHVLAGKTQSTDENTVTVKDEPIDIITIKDEPIDTITVKDEPIDVDCNYDADAPEGKALCLISTPYSLKDVEDDSLDKQPGENDEEEPKSKEPVKEMNSQSNGHITTDNSRNVFQKCPCCSVAFTSEESIVKHWVNDCAVYCKAFCRVCGAGSRQADTGHIWYTHSSAEAVKHSTERHLYVCPVCQRFYTKPKLFLQHREMHLKNKILYVCNMCKVCLNDPGEMQKHAALEHPLLGTIACSILKDNKTDVKAIQPNIKDWYKTHNQALLDAIMEAKHCNSTFGGSLAWHIQNCLTETHNQIVHQIYSPESMDLVQRLKIQLSTRPEYELLPKLIQHIEYVLNTLKYAIEFRLHKTSYDRDTDKRLRKNLRAHYVDLIRFFENQNVRTEGIPLFHGSTIDAMRSLDKAAKETTYCMKQQTEDQKSGESTKSPIVIQSNESTSKLPETILLSEASVVGETRLVHSNTTPNFTPINQKNVAPSLPVSVAPSSTQVATQTQVPAPIRQLAPLIGASVARSPTQVQTQIQMSAPIRQVAPPLPLKPGSNMILVPVGTLPGQSQPFVAVPVQQCQPAVLPARMPLQFQMVQSTGTSQASNIVSSQPSTNKPPTRMPTLIPKPGLPNLVAKPTPHSLLGTEIQSSESISPSIKSEPIETKENPPTHFTKAIESPIEKEAQVEPETPVEREIETPMETDTSTLIQAPLPNIPGLNPAVITNPAFGSILQRFQELNENIHEESDRLGLEVQRRLQEASRSSQPSGGMSLMNFMSLPSQINFSDDESESNDG</sequence>
<reference evidence="10" key="1">
    <citation type="submission" date="2022-03" db="EMBL/GenBank/DDBJ databases">
        <authorList>
            <person name="Martin C."/>
        </authorList>
    </citation>
    <scope>NUCLEOTIDE SEQUENCE</scope>
</reference>
<feature type="region of interest" description="Disordered" evidence="8">
    <location>
        <begin position="2058"/>
        <end position="2081"/>
    </location>
</feature>
<evidence type="ECO:0000256" key="1">
    <source>
        <dbReference type="ARBA" id="ARBA00004123"/>
    </source>
</evidence>
<evidence type="ECO:0000313" key="11">
    <source>
        <dbReference type="Proteomes" id="UP000749559"/>
    </source>
</evidence>
<keyword evidence="6" id="KW-0539">Nucleus</keyword>
<dbReference type="PROSITE" id="PS00028">
    <property type="entry name" value="ZINC_FINGER_C2H2_1"/>
    <property type="match status" value="2"/>
</dbReference>
<evidence type="ECO:0000313" key="10">
    <source>
        <dbReference type="EMBL" id="CAH1772352.1"/>
    </source>
</evidence>
<dbReference type="PROSITE" id="PS50157">
    <property type="entry name" value="ZINC_FINGER_C2H2_2"/>
    <property type="match status" value="1"/>
</dbReference>
<comment type="subcellular location">
    <subcellularLocation>
        <location evidence="1">Nucleus</location>
    </subcellularLocation>
</comment>
<dbReference type="PANTHER" id="PTHR24376:SF235">
    <property type="entry name" value="C2H2-TYPE DOMAIN-CONTAINING PROTEIN"/>
    <property type="match status" value="1"/>
</dbReference>